<accession>X0Z1W2</accession>
<protein>
    <submittedName>
        <fullName evidence="1">Uncharacterized protein</fullName>
    </submittedName>
</protein>
<name>X0Z1W2_9ZZZZ</name>
<sequence>MLVEVNSDEQLVALLGSPGFLINVGYINRAVKIHSMRCKYCDPRRKIGVKPSSKRLNKTGEFWYSQNRNDVNSKANEIATERGYNRSLCAVCNP</sequence>
<organism evidence="1">
    <name type="scientific">marine sediment metagenome</name>
    <dbReference type="NCBI Taxonomy" id="412755"/>
    <lineage>
        <taxon>unclassified sequences</taxon>
        <taxon>metagenomes</taxon>
        <taxon>ecological metagenomes</taxon>
    </lineage>
</organism>
<reference evidence="1" key="1">
    <citation type="journal article" date="2014" name="Front. Microbiol.">
        <title>High frequency of phylogenetically diverse reductive dehalogenase-homologous genes in deep subseafloor sedimentary metagenomes.</title>
        <authorList>
            <person name="Kawai M."/>
            <person name="Futagami T."/>
            <person name="Toyoda A."/>
            <person name="Takaki Y."/>
            <person name="Nishi S."/>
            <person name="Hori S."/>
            <person name="Arai W."/>
            <person name="Tsubouchi T."/>
            <person name="Morono Y."/>
            <person name="Uchiyama I."/>
            <person name="Ito T."/>
            <person name="Fujiyama A."/>
            <person name="Inagaki F."/>
            <person name="Takami H."/>
        </authorList>
    </citation>
    <scope>NUCLEOTIDE SEQUENCE</scope>
    <source>
        <strain evidence="1">Expedition CK06-06</strain>
    </source>
</reference>
<comment type="caution">
    <text evidence="1">The sequence shown here is derived from an EMBL/GenBank/DDBJ whole genome shotgun (WGS) entry which is preliminary data.</text>
</comment>
<gene>
    <name evidence="1" type="ORF">S01H4_13251</name>
</gene>
<proteinExistence type="predicted"/>
<dbReference type="EMBL" id="BART01005845">
    <property type="protein sequence ID" value="GAG54468.1"/>
    <property type="molecule type" value="Genomic_DNA"/>
</dbReference>
<dbReference type="AlphaFoldDB" id="X0Z1W2"/>
<evidence type="ECO:0000313" key="1">
    <source>
        <dbReference type="EMBL" id="GAG54468.1"/>
    </source>
</evidence>